<name>A0A0D4BWC2_9MICC</name>
<dbReference type="STRING" id="1618207.UM93_01915"/>
<organism evidence="2 3">
    <name type="scientific">Psychromicrobium lacuslunae</name>
    <dbReference type="NCBI Taxonomy" id="1618207"/>
    <lineage>
        <taxon>Bacteria</taxon>
        <taxon>Bacillati</taxon>
        <taxon>Actinomycetota</taxon>
        <taxon>Actinomycetes</taxon>
        <taxon>Micrococcales</taxon>
        <taxon>Micrococcaceae</taxon>
        <taxon>Psychromicrobium</taxon>
    </lineage>
</organism>
<evidence type="ECO:0000259" key="1">
    <source>
        <dbReference type="Pfam" id="PF07179"/>
    </source>
</evidence>
<evidence type="ECO:0000313" key="2">
    <source>
        <dbReference type="EMBL" id="AJT40599.1"/>
    </source>
</evidence>
<dbReference type="RefSeq" id="WP_045073322.1">
    <property type="nucleotide sequence ID" value="NZ_CP011005.1"/>
</dbReference>
<dbReference type="Pfam" id="PF07179">
    <property type="entry name" value="SseB"/>
    <property type="match status" value="1"/>
</dbReference>
<evidence type="ECO:0000313" key="3">
    <source>
        <dbReference type="Proteomes" id="UP000061839"/>
    </source>
</evidence>
<dbReference type="AlphaFoldDB" id="A0A0D4BWC2"/>
<reference evidence="2 3" key="1">
    <citation type="journal article" date="2015" name="Genome Announc.">
        <title>Complete Genome Sequencing of Protease-Producing Novel Arthrobacter sp. Strain IHBB 11108 Using PacBio Single-Molecule Real-Time Sequencing Technology.</title>
        <authorList>
            <person name="Kiran S."/>
            <person name="Swarnkar M.K."/>
            <person name="Pal M."/>
            <person name="Thakur R."/>
            <person name="Tewari R."/>
            <person name="Singh A.K."/>
            <person name="Gulati A."/>
        </authorList>
    </citation>
    <scope>NUCLEOTIDE SEQUENCE [LARGE SCALE GENOMIC DNA]</scope>
    <source>
        <strain evidence="2 3">IHBB 11108</strain>
    </source>
</reference>
<dbReference type="PATRIC" id="fig|1618207.4.peg.392"/>
<dbReference type="KEGG" id="ari:UM93_01915"/>
<dbReference type="EMBL" id="CP011005">
    <property type="protein sequence ID" value="AJT40599.1"/>
    <property type="molecule type" value="Genomic_DNA"/>
</dbReference>
<sequence>MSGSPSRDLPAHIAAALQGAGGAADSAGRAWQGRDLSGEYHQFDGDDGVADPMLSAALTALADGLGDESAVIASLSQARLFVPVIAELTAAATGSHGVAADKESEMALVSLAAPDGRRALPAFSSIERLQNWHPQARPVAVFAPRLALSAVAEEAQLLVIDPAAELTFVVRRPAMWALAQQRQWLPSYQDAELAERIRGIVTTEAAQFGQHSTVPGAAVRLHGVEMMPGSGIRSRLNAGAAGGAIVNGGGGGPELRLVFLLEAGLSEQQLNQLLSRVQGSLAADEVFAERVDSLEISIQSIESEDGSE</sequence>
<dbReference type="OrthoDB" id="5188303at2"/>
<dbReference type="Proteomes" id="UP000061839">
    <property type="component" value="Chromosome"/>
</dbReference>
<proteinExistence type="predicted"/>
<dbReference type="InterPro" id="IPR009839">
    <property type="entry name" value="SseB_N"/>
</dbReference>
<keyword evidence="3" id="KW-1185">Reference proteome</keyword>
<feature type="domain" description="SseB protein N-terminal" evidence="1">
    <location>
        <begin position="54"/>
        <end position="177"/>
    </location>
</feature>
<gene>
    <name evidence="2" type="ORF">UM93_01915</name>
</gene>
<protein>
    <recommendedName>
        <fullName evidence="1">SseB protein N-terminal domain-containing protein</fullName>
    </recommendedName>
</protein>
<accession>A0A0D4BWC2</accession>
<dbReference type="HOGENOM" id="CLU_082391_0_0_11"/>